<keyword evidence="1" id="KW-0677">Repeat</keyword>
<dbReference type="STRING" id="1280837.A0A316VJS8"/>
<feature type="region of interest" description="Disordered" evidence="2">
    <location>
        <begin position="78"/>
        <end position="144"/>
    </location>
</feature>
<evidence type="ECO:0000313" key="4">
    <source>
        <dbReference type="EMBL" id="PWN37318.1"/>
    </source>
</evidence>
<dbReference type="EMBL" id="KZ819602">
    <property type="protein sequence ID" value="PWN37318.1"/>
    <property type="molecule type" value="Genomic_DNA"/>
</dbReference>
<dbReference type="RefSeq" id="XP_025357620.1">
    <property type="nucleotide sequence ID" value="XM_025501316.1"/>
</dbReference>
<name>A0A316VJS8_9BASI</name>
<organism evidence="4 5">
    <name type="scientific">Meira miltonrushii</name>
    <dbReference type="NCBI Taxonomy" id="1280837"/>
    <lineage>
        <taxon>Eukaryota</taxon>
        <taxon>Fungi</taxon>
        <taxon>Dikarya</taxon>
        <taxon>Basidiomycota</taxon>
        <taxon>Ustilaginomycotina</taxon>
        <taxon>Exobasidiomycetes</taxon>
        <taxon>Exobasidiales</taxon>
        <taxon>Brachybasidiaceae</taxon>
        <taxon>Meira</taxon>
    </lineage>
</organism>
<feature type="domain" description="26S proteasome regulatory subunit RPN2 C-terminal" evidence="3">
    <location>
        <begin position="26"/>
        <end position="175"/>
    </location>
</feature>
<proteinExistence type="predicted"/>
<keyword evidence="5" id="KW-1185">Reference proteome</keyword>
<feature type="compositionally biased region" description="Polar residues" evidence="2">
    <location>
        <begin position="274"/>
        <end position="283"/>
    </location>
</feature>
<accession>A0A316VJS8</accession>
<dbReference type="Pfam" id="PF18004">
    <property type="entry name" value="RPN2_C"/>
    <property type="match status" value="1"/>
</dbReference>
<evidence type="ECO:0000313" key="5">
    <source>
        <dbReference type="Proteomes" id="UP000245771"/>
    </source>
</evidence>
<dbReference type="PANTHER" id="PTHR10943:SF2">
    <property type="entry name" value="26S PROTEASOME NON-ATPASE REGULATORY SUBUNIT 1"/>
    <property type="match status" value="1"/>
</dbReference>
<evidence type="ECO:0000256" key="1">
    <source>
        <dbReference type="ARBA" id="ARBA00022737"/>
    </source>
</evidence>
<dbReference type="GO" id="GO:0043161">
    <property type="term" value="P:proteasome-mediated ubiquitin-dependent protein catabolic process"/>
    <property type="evidence" value="ECO:0007669"/>
    <property type="project" value="TreeGrafter"/>
</dbReference>
<dbReference type="GO" id="GO:0005634">
    <property type="term" value="C:nucleus"/>
    <property type="evidence" value="ECO:0007669"/>
    <property type="project" value="TreeGrafter"/>
</dbReference>
<protein>
    <recommendedName>
        <fullName evidence="3">26S proteasome regulatory subunit RPN2 C-terminal domain-containing protein</fullName>
    </recommendedName>
</protein>
<evidence type="ECO:0000256" key="2">
    <source>
        <dbReference type="SAM" id="MobiDB-lite"/>
    </source>
</evidence>
<gene>
    <name evidence="4" type="ORF">FA14DRAFT_183416</name>
</gene>
<dbReference type="PANTHER" id="PTHR10943">
    <property type="entry name" value="26S PROTEASOME NON-ATPASE REGULATORY SUBUNIT"/>
    <property type="match status" value="1"/>
</dbReference>
<dbReference type="AlphaFoldDB" id="A0A316VJS8"/>
<dbReference type="OrthoDB" id="261572at2759"/>
<feature type="region of interest" description="Disordered" evidence="2">
    <location>
        <begin position="263"/>
        <end position="351"/>
    </location>
</feature>
<dbReference type="Proteomes" id="UP000245771">
    <property type="component" value="Unassembled WGS sequence"/>
</dbReference>
<reference evidence="4 5" key="1">
    <citation type="journal article" date="2018" name="Mol. Biol. Evol.">
        <title>Broad Genomic Sampling Reveals a Smut Pathogenic Ancestry of the Fungal Clade Ustilaginomycotina.</title>
        <authorList>
            <person name="Kijpornyongpan T."/>
            <person name="Mondo S.J."/>
            <person name="Barry K."/>
            <person name="Sandor L."/>
            <person name="Lee J."/>
            <person name="Lipzen A."/>
            <person name="Pangilinan J."/>
            <person name="LaButti K."/>
            <person name="Hainaut M."/>
            <person name="Henrissat B."/>
            <person name="Grigoriev I.V."/>
            <person name="Spatafora J.W."/>
            <person name="Aime M.C."/>
        </authorList>
    </citation>
    <scope>NUCLEOTIDE SEQUENCE [LARGE SCALE GENOMIC DNA]</scope>
    <source>
        <strain evidence="4 5">MCA 3882</strain>
    </source>
</reference>
<feature type="compositionally biased region" description="Basic and acidic residues" evidence="2">
    <location>
        <begin position="84"/>
        <end position="98"/>
    </location>
</feature>
<dbReference type="InterPro" id="IPR040623">
    <property type="entry name" value="RPN2_C"/>
</dbReference>
<dbReference type="InParanoid" id="A0A316VJS8"/>
<sequence length="351" mass="38282">MYVQYNPPILVNFPLEHFISLAFTPTSIIGLDRELRIPKFDFRSNARPSLFNYPVTAKKESEKKVEKVETAVLITTAKSQARQRNKEREKAKEERGDGMDVDDQVPQKKDDSAEDITTTSTNKDDDTATGAPKKTKRERKAEPSFSLIPNYSRITPFQLNYVSFPPDCRYTPIRPLHAGTKLHDVFNTSTVAPNKGKLSIFGSASPAPGASGRATPVHAMQMHKPNLRDQLHREARSLSNSSIGVHGGILLLIDRRHTEPFEPIKTETGDAGDANQQPPSTSIVPAADPRAPSGSDISPEDQAAIQRALAMDDDDEPDNKQDITGIHGNTDRNNGSGEGGTGGGPPAPSAR</sequence>
<dbReference type="GO" id="GO:0008540">
    <property type="term" value="C:proteasome regulatory particle, base subcomplex"/>
    <property type="evidence" value="ECO:0007669"/>
    <property type="project" value="TreeGrafter"/>
</dbReference>
<evidence type="ECO:0000259" key="3">
    <source>
        <dbReference type="Pfam" id="PF18004"/>
    </source>
</evidence>
<dbReference type="GeneID" id="37023097"/>
<dbReference type="GO" id="GO:0034515">
    <property type="term" value="C:proteasome storage granule"/>
    <property type="evidence" value="ECO:0007669"/>
    <property type="project" value="TreeGrafter"/>
</dbReference>